<dbReference type="EMBL" id="VOSB01000020">
    <property type="protein sequence ID" value="TXE16161.1"/>
    <property type="molecule type" value="Genomic_DNA"/>
</dbReference>
<reference evidence="2 3" key="1">
    <citation type="submission" date="2019-08" db="EMBL/GenBank/DDBJ databases">
        <title>Genome of Psychroserpens burtonensis ACAM 167.</title>
        <authorList>
            <person name="Bowman J.P."/>
        </authorList>
    </citation>
    <scope>NUCLEOTIDE SEQUENCE [LARGE SCALE GENOMIC DNA]</scope>
    <source>
        <strain evidence="2 3">ACAM 167</strain>
    </source>
</reference>
<name>A0A5C7B7M8_9FLAO</name>
<keyword evidence="2" id="KW-0378">Hydrolase</keyword>
<dbReference type="OrthoDB" id="9796039at2"/>
<dbReference type="STRING" id="1123037.GCA_000425305_01141"/>
<feature type="domain" description="DinB-like" evidence="1">
    <location>
        <begin position="34"/>
        <end position="171"/>
    </location>
</feature>
<dbReference type="Proteomes" id="UP000321938">
    <property type="component" value="Unassembled WGS sequence"/>
</dbReference>
<proteinExistence type="predicted"/>
<evidence type="ECO:0000259" key="1">
    <source>
        <dbReference type="Pfam" id="PF12867"/>
    </source>
</evidence>
<accession>A0A5C7B7M8</accession>
<dbReference type="RefSeq" id="WP_028871156.1">
    <property type="nucleotide sequence ID" value="NZ_VOSB01000020.1"/>
</dbReference>
<dbReference type="SUPFAM" id="SSF109854">
    <property type="entry name" value="DinB/YfiT-like putative metalloenzymes"/>
    <property type="match status" value="1"/>
</dbReference>
<dbReference type="InterPro" id="IPR024775">
    <property type="entry name" value="DinB-like"/>
</dbReference>
<dbReference type="GO" id="GO:0016787">
    <property type="term" value="F:hydrolase activity"/>
    <property type="evidence" value="ECO:0007669"/>
    <property type="project" value="UniProtKB-KW"/>
</dbReference>
<dbReference type="Gene3D" id="1.20.120.450">
    <property type="entry name" value="dinb family like domain"/>
    <property type="match status" value="1"/>
</dbReference>
<dbReference type="Pfam" id="PF12867">
    <property type="entry name" value="DinB_2"/>
    <property type="match status" value="1"/>
</dbReference>
<gene>
    <name evidence="2" type="ORF">ES692_13595</name>
</gene>
<dbReference type="AlphaFoldDB" id="A0A5C7B7M8"/>
<dbReference type="NCBIfam" id="NF009807">
    <property type="entry name" value="PRK13291.1"/>
    <property type="match status" value="1"/>
</dbReference>
<evidence type="ECO:0000313" key="2">
    <source>
        <dbReference type="EMBL" id="TXE16161.1"/>
    </source>
</evidence>
<dbReference type="InterPro" id="IPR034660">
    <property type="entry name" value="DinB/YfiT-like"/>
</dbReference>
<comment type="caution">
    <text evidence="2">The sequence shown here is derived from an EMBL/GenBank/DDBJ whole genome shotgun (WGS) entry which is preliminary data.</text>
</comment>
<evidence type="ECO:0000313" key="3">
    <source>
        <dbReference type="Proteomes" id="UP000321938"/>
    </source>
</evidence>
<sequence length="183" mass="21519">MKSTQLQLLKFPIGEFQKPDTISSEMINLWINDLERFPSEIDKATKVLSKEQLNWTYRPDGWNIKQVVHHCADSHMHSIIRFKLALTEDSPTIKPFYEDRWATLIDGNDDTLDDSLNVLRGLHSKLGQLLKHISEEELSREFVHPDHLKRLRIDETIGMYAWHSNHHLAHIKQAITYEGYFKM</sequence>
<organism evidence="2 3">
    <name type="scientific">Psychroserpens burtonensis</name>
    <dbReference type="NCBI Taxonomy" id="49278"/>
    <lineage>
        <taxon>Bacteria</taxon>
        <taxon>Pseudomonadati</taxon>
        <taxon>Bacteroidota</taxon>
        <taxon>Flavobacteriia</taxon>
        <taxon>Flavobacteriales</taxon>
        <taxon>Flavobacteriaceae</taxon>
        <taxon>Psychroserpens</taxon>
    </lineage>
</organism>
<keyword evidence="3" id="KW-1185">Reference proteome</keyword>
<protein>
    <submittedName>
        <fullName evidence="2">Putative metal-dependent hydrolase</fullName>
    </submittedName>
</protein>